<dbReference type="AlphaFoldDB" id="A0A3R6XRI7"/>
<feature type="signal peptide" evidence="1">
    <location>
        <begin position="1"/>
        <end position="17"/>
    </location>
</feature>
<comment type="caution">
    <text evidence="2">The sequence shown here is derived from an EMBL/GenBank/DDBJ whole genome shotgun (WGS) entry which is preliminary data.</text>
</comment>
<dbReference type="EMBL" id="QUTG01003975">
    <property type="protein sequence ID" value="RHY89558.1"/>
    <property type="molecule type" value="Genomic_DNA"/>
</dbReference>
<evidence type="ECO:0000313" key="2">
    <source>
        <dbReference type="EMBL" id="RHY89558.1"/>
    </source>
</evidence>
<evidence type="ECO:0000313" key="4">
    <source>
        <dbReference type="Proteomes" id="UP000285430"/>
    </source>
</evidence>
<dbReference type="Proteomes" id="UP000285430">
    <property type="component" value="Unassembled WGS sequence"/>
</dbReference>
<dbReference type="PANTHER" id="PTHR34859">
    <property type="entry name" value="UNNAMED PRODUCT"/>
    <property type="match status" value="1"/>
</dbReference>
<keyword evidence="1" id="KW-0732">Signal</keyword>
<protein>
    <submittedName>
        <fullName evidence="2">Uncharacterized protein</fullName>
    </submittedName>
</protein>
<evidence type="ECO:0000256" key="1">
    <source>
        <dbReference type="SAM" id="SignalP"/>
    </source>
</evidence>
<dbReference type="PANTHER" id="PTHR34859:SF2">
    <property type="entry name" value="LYSM DOMAIN-CONTAINING PROTEIN"/>
    <property type="match status" value="1"/>
</dbReference>
<organism evidence="2 5">
    <name type="scientific">Aphanomyces astaci</name>
    <name type="common">Crayfish plague agent</name>
    <dbReference type="NCBI Taxonomy" id="112090"/>
    <lineage>
        <taxon>Eukaryota</taxon>
        <taxon>Sar</taxon>
        <taxon>Stramenopiles</taxon>
        <taxon>Oomycota</taxon>
        <taxon>Saprolegniomycetes</taxon>
        <taxon>Saprolegniales</taxon>
        <taxon>Verrucalvaceae</taxon>
        <taxon>Aphanomyces</taxon>
    </lineage>
</organism>
<accession>A0A3R6XRI7</accession>
<dbReference type="Proteomes" id="UP000285712">
    <property type="component" value="Unassembled WGS sequence"/>
</dbReference>
<evidence type="ECO:0000313" key="3">
    <source>
        <dbReference type="EMBL" id="RHZ05285.1"/>
    </source>
</evidence>
<feature type="chain" id="PRO_5036343371" evidence="1">
    <location>
        <begin position="18"/>
        <end position="270"/>
    </location>
</feature>
<dbReference type="EMBL" id="QUTH01007165">
    <property type="protein sequence ID" value="RHZ05285.1"/>
    <property type="molecule type" value="Genomic_DNA"/>
</dbReference>
<reference evidence="4 5" key="1">
    <citation type="submission" date="2018-08" db="EMBL/GenBank/DDBJ databases">
        <title>Aphanomyces genome sequencing and annotation.</title>
        <authorList>
            <person name="Minardi D."/>
            <person name="Oidtmann B."/>
            <person name="Van Der Giezen M."/>
            <person name="Studholme D.J."/>
        </authorList>
    </citation>
    <scope>NUCLEOTIDE SEQUENCE [LARGE SCALE GENOMIC DNA]</scope>
    <source>
        <strain evidence="3 4">Da</strain>
        <strain evidence="2 5">Sv</strain>
    </source>
</reference>
<gene>
    <name evidence="2" type="ORF">DYB35_010119</name>
    <name evidence="3" type="ORF">DYB37_008253</name>
</gene>
<sequence>MAKILALLTVFAAMASATVNQTNDRQLQTTDPSFCWKTSQPRGIGQLPSSCAAGQERRGLQCYDKCPVGTTRKGLDCHSYNPAGFAAQGATPTLPTCAANEDFDAGLCYPKCNPNYTGVGPMCLAPPPATWVDCGMGAAKTPSDCDTAVKGQIMSVGQLALKIVVAFAGSSPMALRRPADASKFAELTKAWDVIKYNPSVKRAIKTYDNANRGKAGYQTIEELEKTNSTAEDYVNMATSIASIIASIFDLISISDAFVAFKYSICDKVAA</sequence>
<dbReference type="VEuPathDB" id="FungiDB:H257_04726"/>
<proteinExistence type="predicted"/>
<evidence type="ECO:0000313" key="5">
    <source>
        <dbReference type="Proteomes" id="UP000285712"/>
    </source>
</evidence>
<name>A0A3R6XRI7_APHAT</name>